<protein>
    <submittedName>
        <fullName evidence="3">Uncharacterized protein</fullName>
    </submittedName>
</protein>
<sequence length="114" mass="12400">MGEETLVVVVFGSLHLLGLGFGMLLLLPLLRDERVTPWAPPQEDDDGGGGGNDRILPQPPRGPSSGGLPLPDAVPARVRLRSGERLADLVPPRQRRPAHTPEPRRAPVRQRDRS</sequence>
<evidence type="ECO:0000313" key="4">
    <source>
        <dbReference type="Proteomes" id="UP001284601"/>
    </source>
</evidence>
<dbReference type="Proteomes" id="UP001284601">
    <property type="component" value="Unassembled WGS sequence"/>
</dbReference>
<evidence type="ECO:0000313" key="3">
    <source>
        <dbReference type="EMBL" id="MDW5594962.1"/>
    </source>
</evidence>
<dbReference type="RefSeq" id="WP_318597295.1">
    <property type="nucleotide sequence ID" value="NZ_JAWSTH010000025.1"/>
</dbReference>
<feature type="transmembrane region" description="Helical" evidence="2">
    <location>
        <begin position="6"/>
        <end position="27"/>
    </location>
</feature>
<proteinExistence type="predicted"/>
<name>A0ABU4HNS1_9ACTN</name>
<gene>
    <name evidence="3" type="ORF">R7226_11470</name>
</gene>
<dbReference type="EMBL" id="JAWSTH010000025">
    <property type="protein sequence ID" value="MDW5594962.1"/>
    <property type="molecule type" value="Genomic_DNA"/>
</dbReference>
<organism evidence="3 4">
    <name type="scientific">Conexibacter stalactiti</name>
    <dbReference type="NCBI Taxonomy" id="1940611"/>
    <lineage>
        <taxon>Bacteria</taxon>
        <taxon>Bacillati</taxon>
        <taxon>Actinomycetota</taxon>
        <taxon>Thermoleophilia</taxon>
        <taxon>Solirubrobacterales</taxon>
        <taxon>Conexibacteraceae</taxon>
        <taxon>Conexibacter</taxon>
    </lineage>
</organism>
<keyword evidence="4" id="KW-1185">Reference proteome</keyword>
<keyword evidence="2" id="KW-0472">Membrane</keyword>
<comment type="caution">
    <text evidence="3">The sequence shown here is derived from an EMBL/GenBank/DDBJ whole genome shotgun (WGS) entry which is preliminary data.</text>
</comment>
<keyword evidence="2" id="KW-0812">Transmembrane</keyword>
<accession>A0ABU4HNS1</accession>
<feature type="compositionally biased region" description="Basic and acidic residues" evidence="1">
    <location>
        <begin position="99"/>
        <end position="114"/>
    </location>
</feature>
<evidence type="ECO:0000256" key="2">
    <source>
        <dbReference type="SAM" id="Phobius"/>
    </source>
</evidence>
<feature type="region of interest" description="Disordered" evidence="1">
    <location>
        <begin position="36"/>
        <end position="114"/>
    </location>
</feature>
<keyword evidence="2" id="KW-1133">Transmembrane helix</keyword>
<reference evidence="4" key="1">
    <citation type="submission" date="2023-07" db="EMBL/GenBank/DDBJ databases">
        <title>Conexibacter stalactiti sp. nov., isolated from stalactites in a lava cave and emended description of the genus Conexibacter.</title>
        <authorList>
            <person name="Lee S.D."/>
        </authorList>
    </citation>
    <scope>NUCLEOTIDE SEQUENCE [LARGE SCALE GENOMIC DNA]</scope>
    <source>
        <strain evidence="4">KCTC 39840</strain>
    </source>
</reference>
<evidence type="ECO:0000256" key="1">
    <source>
        <dbReference type="SAM" id="MobiDB-lite"/>
    </source>
</evidence>